<dbReference type="Gene3D" id="2.60.40.2310">
    <property type="match status" value="1"/>
</dbReference>
<dbReference type="InterPro" id="IPR041469">
    <property type="entry name" value="Subtilisin-like_FN3"/>
</dbReference>
<dbReference type="Gramene" id="Solyc02g072330.2.1">
    <property type="protein sequence ID" value="Solyc02g072330.2.1.1"/>
    <property type="gene ID" value="Solyc02g072330.2"/>
</dbReference>
<evidence type="ECO:0000259" key="4">
    <source>
        <dbReference type="Pfam" id="PF00082"/>
    </source>
</evidence>
<evidence type="ECO:0000259" key="5">
    <source>
        <dbReference type="Pfam" id="PF17766"/>
    </source>
</evidence>
<feature type="domain" description="Subtilisin-like protease fibronectin type-III" evidence="5">
    <location>
        <begin position="111"/>
        <end position="207"/>
    </location>
</feature>
<evidence type="ECO:0000313" key="6">
    <source>
        <dbReference type="EnsemblPlants" id="Solyc02g072330.2.1.1"/>
    </source>
</evidence>
<name>A0A3Q7FPL6_SOLLC</name>
<dbReference type="PROSITE" id="PS51892">
    <property type="entry name" value="SUBTILASE"/>
    <property type="match status" value="1"/>
</dbReference>
<reference evidence="6" key="2">
    <citation type="submission" date="2019-01" db="UniProtKB">
        <authorList>
            <consortium name="EnsemblPlants"/>
        </authorList>
    </citation>
    <scope>IDENTIFICATION</scope>
    <source>
        <strain evidence="6">cv. Heinz 1706</strain>
    </source>
</reference>
<dbReference type="AlphaFoldDB" id="A0A3Q7FPL6"/>
<dbReference type="PANTHER" id="PTHR10795">
    <property type="entry name" value="PROPROTEIN CONVERTASE SUBTILISIN/KEXIN"/>
    <property type="match status" value="1"/>
</dbReference>
<dbReference type="GO" id="GO:0004252">
    <property type="term" value="F:serine-type endopeptidase activity"/>
    <property type="evidence" value="ECO:0007669"/>
    <property type="project" value="InterPro"/>
</dbReference>
<dbReference type="Pfam" id="PF17766">
    <property type="entry name" value="fn3_6"/>
    <property type="match status" value="1"/>
</dbReference>
<feature type="domain" description="Peptidase S8/S53" evidence="4">
    <location>
        <begin position="1"/>
        <end position="41"/>
    </location>
</feature>
<comment type="similarity">
    <text evidence="1 3">Belongs to the peptidase S8 family.</text>
</comment>
<dbReference type="GO" id="GO:0006508">
    <property type="term" value="P:proteolysis"/>
    <property type="evidence" value="ECO:0007669"/>
    <property type="project" value="InterPro"/>
</dbReference>
<dbReference type="InterPro" id="IPR000209">
    <property type="entry name" value="Peptidase_S8/S53_dom"/>
</dbReference>
<dbReference type="EnsemblPlants" id="Solyc02g072330.2.1">
    <property type="protein sequence ID" value="Solyc02g072330.2.1.1"/>
    <property type="gene ID" value="Solyc02g072330.2"/>
</dbReference>
<sequence length="211" mass="23325">MSCPHLSGVVTLIKSAHPEWSPAAIKSAIMTTSDLVNLENNPIEDKRGLRADFFATGAGHVNPLRANDPGLIYDIRPNEYIHYLCGLYPSRAAGLIVLQEVNCSSTIPEAELNYPSFSIRLGSDLQAYTRTVTNVGEPVSSYTLEIVPPQGVDVKVEPSTLHFSEMYQKITYRVTFNRLIPNINATLVQGFLKWTSSKHLVRSPMVVNLVP</sequence>
<accession>A0A3Q7FPL6</accession>
<dbReference type="InterPro" id="IPR045051">
    <property type="entry name" value="SBT"/>
</dbReference>
<evidence type="ECO:0000256" key="2">
    <source>
        <dbReference type="ARBA" id="ARBA00022729"/>
    </source>
</evidence>
<evidence type="ECO:0000256" key="1">
    <source>
        <dbReference type="ARBA" id="ARBA00011073"/>
    </source>
</evidence>
<dbReference type="Gene3D" id="3.40.50.200">
    <property type="entry name" value="Peptidase S8/S53 domain"/>
    <property type="match status" value="1"/>
</dbReference>
<organism evidence="6">
    <name type="scientific">Solanum lycopersicum</name>
    <name type="common">Tomato</name>
    <name type="synonym">Lycopersicon esculentum</name>
    <dbReference type="NCBI Taxonomy" id="4081"/>
    <lineage>
        <taxon>Eukaryota</taxon>
        <taxon>Viridiplantae</taxon>
        <taxon>Streptophyta</taxon>
        <taxon>Embryophyta</taxon>
        <taxon>Tracheophyta</taxon>
        <taxon>Spermatophyta</taxon>
        <taxon>Magnoliopsida</taxon>
        <taxon>eudicotyledons</taxon>
        <taxon>Gunneridae</taxon>
        <taxon>Pentapetalae</taxon>
        <taxon>asterids</taxon>
        <taxon>lamiids</taxon>
        <taxon>Solanales</taxon>
        <taxon>Solanaceae</taxon>
        <taxon>Solanoideae</taxon>
        <taxon>Solaneae</taxon>
        <taxon>Solanum</taxon>
        <taxon>Solanum subgen. Lycopersicon</taxon>
    </lineage>
</organism>
<evidence type="ECO:0000313" key="7">
    <source>
        <dbReference type="Proteomes" id="UP000004994"/>
    </source>
</evidence>
<keyword evidence="2" id="KW-0732">Signal</keyword>
<dbReference type="InterPro" id="IPR036852">
    <property type="entry name" value="Peptidase_S8/S53_dom_sf"/>
</dbReference>
<keyword evidence="7" id="KW-1185">Reference proteome</keyword>
<evidence type="ECO:0000256" key="3">
    <source>
        <dbReference type="PROSITE-ProRule" id="PRU01240"/>
    </source>
</evidence>
<dbReference type="STRING" id="4081.A0A3Q7FPL6"/>
<evidence type="ECO:0008006" key="8">
    <source>
        <dbReference type="Google" id="ProtNLM"/>
    </source>
</evidence>
<dbReference type="Pfam" id="PF00082">
    <property type="entry name" value="Peptidase_S8"/>
    <property type="match status" value="1"/>
</dbReference>
<dbReference type="Proteomes" id="UP000004994">
    <property type="component" value="Chromosome 2"/>
</dbReference>
<comment type="caution">
    <text evidence="3">Lacks conserved residue(s) required for the propagation of feature annotation.</text>
</comment>
<proteinExistence type="inferred from homology"/>
<dbReference type="OMA" id="ENHEPAN"/>
<dbReference type="SUPFAM" id="SSF52743">
    <property type="entry name" value="Subtilisin-like"/>
    <property type="match status" value="1"/>
</dbReference>
<reference evidence="6" key="1">
    <citation type="journal article" date="2012" name="Nature">
        <title>The tomato genome sequence provides insights into fleshy fruit evolution.</title>
        <authorList>
            <consortium name="Tomato Genome Consortium"/>
        </authorList>
    </citation>
    <scope>NUCLEOTIDE SEQUENCE [LARGE SCALE GENOMIC DNA]</scope>
    <source>
        <strain evidence="6">cv. Heinz 1706</strain>
    </source>
</reference>
<dbReference type="InParanoid" id="A0A3Q7FPL6"/>
<protein>
    <recommendedName>
        <fullName evidence="8">Subtilisin-like protease fibronectin type-III domain-containing protein</fullName>
    </recommendedName>
</protein>